<evidence type="ECO:0000313" key="1">
    <source>
        <dbReference type="EMBL" id="JAE12638.1"/>
    </source>
</evidence>
<accession>A0A0A9FWB8</accession>
<proteinExistence type="predicted"/>
<reference evidence="1" key="2">
    <citation type="journal article" date="2015" name="Data Brief">
        <title>Shoot transcriptome of the giant reed, Arundo donax.</title>
        <authorList>
            <person name="Barrero R.A."/>
            <person name="Guerrero F.D."/>
            <person name="Moolhuijzen P."/>
            <person name="Goolsby J.A."/>
            <person name="Tidwell J."/>
            <person name="Bellgard S.E."/>
            <person name="Bellgard M.I."/>
        </authorList>
    </citation>
    <scope>NUCLEOTIDE SEQUENCE</scope>
    <source>
        <tissue evidence="1">Shoot tissue taken approximately 20 cm above the soil surface</tissue>
    </source>
</reference>
<organism evidence="1">
    <name type="scientific">Arundo donax</name>
    <name type="common">Giant reed</name>
    <name type="synonym">Donax arundinaceus</name>
    <dbReference type="NCBI Taxonomy" id="35708"/>
    <lineage>
        <taxon>Eukaryota</taxon>
        <taxon>Viridiplantae</taxon>
        <taxon>Streptophyta</taxon>
        <taxon>Embryophyta</taxon>
        <taxon>Tracheophyta</taxon>
        <taxon>Spermatophyta</taxon>
        <taxon>Magnoliopsida</taxon>
        <taxon>Liliopsida</taxon>
        <taxon>Poales</taxon>
        <taxon>Poaceae</taxon>
        <taxon>PACMAD clade</taxon>
        <taxon>Arundinoideae</taxon>
        <taxon>Arundineae</taxon>
        <taxon>Arundo</taxon>
    </lineage>
</organism>
<reference evidence="1" key="1">
    <citation type="submission" date="2014-09" db="EMBL/GenBank/DDBJ databases">
        <authorList>
            <person name="Magalhaes I.L.F."/>
            <person name="Oliveira U."/>
            <person name="Santos F.R."/>
            <person name="Vidigal T.H.D.A."/>
            <person name="Brescovit A.D."/>
            <person name="Santos A.J."/>
        </authorList>
    </citation>
    <scope>NUCLEOTIDE SEQUENCE</scope>
    <source>
        <tissue evidence="1">Shoot tissue taken approximately 20 cm above the soil surface</tissue>
    </source>
</reference>
<protein>
    <submittedName>
        <fullName evidence="1">Uncharacterized protein</fullName>
    </submittedName>
</protein>
<dbReference type="EMBL" id="GBRH01185258">
    <property type="protein sequence ID" value="JAE12638.1"/>
    <property type="molecule type" value="Transcribed_RNA"/>
</dbReference>
<sequence length="39" mass="4706">MHSRLYFFAGFQPLSQLYIIWGDNVQNQNHMKYTFLSIP</sequence>
<dbReference type="AlphaFoldDB" id="A0A0A9FWB8"/>
<name>A0A0A9FWB8_ARUDO</name>